<dbReference type="SMR" id="A0A498HYQ1"/>
<dbReference type="AlphaFoldDB" id="A0A498HYQ1"/>
<evidence type="ECO:0000256" key="1">
    <source>
        <dbReference type="ARBA" id="ARBA00022722"/>
    </source>
</evidence>
<name>A0A498HYQ1_MALDO</name>
<dbReference type="InterPro" id="IPR012337">
    <property type="entry name" value="RNaseH-like_sf"/>
</dbReference>
<dbReference type="Pfam" id="PF01612">
    <property type="entry name" value="DNA_pol_A_exo1"/>
    <property type="match status" value="1"/>
</dbReference>
<feature type="domain" description="3'-5' exonuclease" evidence="3">
    <location>
        <begin position="35"/>
        <end position="210"/>
    </location>
</feature>
<dbReference type="InterPro" id="IPR036397">
    <property type="entry name" value="RNaseH_sf"/>
</dbReference>
<dbReference type="Gene3D" id="3.30.420.10">
    <property type="entry name" value="Ribonuclease H-like superfamily/Ribonuclease H"/>
    <property type="match status" value="1"/>
</dbReference>
<accession>A0A498HYQ1</accession>
<dbReference type="GO" id="GO:0005737">
    <property type="term" value="C:cytoplasm"/>
    <property type="evidence" value="ECO:0007669"/>
    <property type="project" value="TreeGrafter"/>
</dbReference>
<dbReference type="SMART" id="SM00474">
    <property type="entry name" value="35EXOc"/>
    <property type="match status" value="1"/>
</dbReference>
<keyword evidence="1" id="KW-0540">Nuclease</keyword>
<dbReference type="OrthoDB" id="1920326at2759"/>
<evidence type="ECO:0000313" key="4">
    <source>
        <dbReference type="EMBL" id="RXH76506.1"/>
    </source>
</evidence>
<dbReference type="Proteomes" id="UP000290289">
    <property type="component" value="Chromosome 14"/>
</dbReference>
<dbReference type="GO" id="GO:0008408">
    <property type="term" value="F:3'-5' exonuclease activity"/>
    <property type="evidence" value="ECO:0007669"/>
    <property type="project" value="InterPro"/>
</dbReference>
<evidence type="ECO:0000256" key="2">
    <source>
        <dbReference type="ARBA" id="ARBA00022801"/>
    </source>
</evidence>
<dbReference type="InterPro" id="IPR002562">
    <property type="entry name" value="3'-5'_exonuclease_dom"/>
</dbReference>
<evidence type="ECO:0000313" key="5">
    <source>
        <dbReference type="Proteomes" id="UP000290289"/>
    </source>
</evidence>
<gene>
    <name evidence="4" type="ORF">DVH24_019394</name>
</gene>
<dbReference type="GO" id="GO:0006139">
    <property type="term" value="P:nucleobase-containing compound metabolic process"/>
    <property type="evidence" value="ECO:0007669"/>
    <property type="project" value="InterPro"/>
</dbReference>
<dbReference type="GO" id="GO:0005634">
    <property type="term" value="C:nucleus"/>
    <property type="evidence" value="ECO:0007669"/>
    <property type="project" value="TreeGrafter"/>
</dbReference>
<proteinExistence type="predicted"/>
<keyword evidence="2" id="KW-0378">Hydrolase</keyword>
<dbReference type="KEGG" id="mdm:103434396"/>
<dbReference type="STRING" id="3750.A0A498HYQ1"/>
<dbReference type="SUPFAM" id="SSF53098">
    <property type="entry name" value="Ribonuclease H-like"/>
    <property type="match status" value="1"/>
</dbReference>
<dbReference type="InterPro" id="IPR051132">
    <property type="entry name" value="3-5_Exonuclease_domain"/>
</dbReference>
<dbReference type="EMBL" id="RDQH01000340">
    <property type="protein sequence ID" value="RXH76506.1"/>
    <property type="molecule type" value="Genomic_DNA"/>
</dbReference>
<organism evidence="4 5">
    <name type="scientific">Malus domestica</name>
    <name type="common">Apple</name>
    <name type="synonym">Pyrus malus</name>
    <dbReference type="NCBI Taxonomy" id="3750"/>
    <lineage>
        <taxon>Eukaryota</taxon>
        <taxon>Viridiplantae</taxon>
        <taxon>Streptophyta</taxon>
        <taxon>Embryophyta</taxon>
        <taxon>Tracheophyta</taxon>
        <taxon>Spermatophyta</taxon>
        <taxon>Magnoliopsida</taxon>
        <taxon>eudicotyledons</taxon>
        <taxon>Gunneridae</taxon>
        <taxon>Pentapetalae</taxon>
        <taxon>rosids</taxon>
        <taxon>fabids</taxon>
        <taxon>Rosales</taxon>
        <taxon>Rosaceae</taxon>
        <taxon>Amygdaloideae</taxon>
        <taxon>Maleae</taxon>
        <taxon>Malus</taxon>
    </lineage>
</organism>
<reference evidence="4 5" key="1">
    <citation type="submission" date="2018-10" db="EMBL/GenBank/DDBJ databases">
        <title>A high-quality apple genome assembly.</title>
        <authorList>
            <person name="Hu J."/>
        </authorList>
    </citation>
    <scope>NUCLEOTIDE SEQUENCE [LARGE SCALE GENOMIC DNA]</scope>
    <source>
        <strain evidence="5">cv. HFTH1</strain>
        <tissue evidence="4">Young leaf</tissue>
    </source>
</reference>
<dbReference type="PANTHER" id="PTHR13620">
    <property type="entry name" value="3-5 EXONUCLEASE"/>
    <property type="match status" value="1"/>
</dbReference>
<keyword evidence="5" id="KW-1185">Reference proteome</keyword>
<dbReference type="Gramene" id="mRNA:MD14G0045200">
    <property type="protein sequence ID" value="CDS:MD14G0045200.1"/>
    <property type="gene ID" value="MD14G0045200"/>
</dbReference>
<evidence type="ECO:0000259" key="3">
    <source>
        <dbReference type="SMART" id="SM00474"/>
    </source>
</evidence>
<dbReference type="FunFam" id="3.30.420.10:FF:000054">
    <property type="entry name" value="Werner Syndrome-like exonuclease"/>
    <property type="match status" value="1"/>
</dbReference>
<comment type="caution">
    <text evidence="4">The sequence shown here is derived from an EMBL/GenBank/DDBJ whole genome shotgun (WGS) entry which is preliminary data.</text>
</comment>
<protein>
    <recommendedName>
        <fullName evidence="3">3'-5' exonuclease domain-containing protein</fullName>
    </recommendedName>
</protein>
<dbReference type="CDD" id="cd06141">
    <property type="entry name" value="WRN_exo"/>
    <property type="match status" value="1"/>
</dbReference>
<dbReference type="PANTHER" id="PTHR13620:SF105">
    <property type="entry name" value="OS01G0737700 PROTEIN"/>
    <property type="match status" value="1"/>
</dbReference>
<dbReference type="GO" id="GO:0003676">
    <property type="term" value="F:nucleic acid binding"/>
    <property type="evidence" value="ECO:0007669"/>
    <property type="project" value="InterPro"/>
</dbReference>
<sequence length="211" mass="24512">MSISITDYELRYDTHSIYRVDFFDDYIETVVTHTPSKVKYWINKTRYLHRYRLHKLIVGLDVEWRPSFTRGVNNPVATLQLCVGHRCLIFQLLHTPGIPRCLFNFLADPDFTFVGVGIKDDVRKLCLEYDLAVAKYVDLRELEARRYGWSVQRRIGLKDMAADVLGQEFQKPKTVTMSHWDKPSLSLEQIKYACIDAFVSFEIGRALGAAN</sequence>